<keyword evidence="2" id="KW-1133">Transmembrane helix</keyword>
<feature type="compositionally biased region" description="Basic and acidic residues" evidence="1">
    <location>
        <begin position="110"/>
        <end position="123"/>
    </location>
</feature>
<feature type="compositionally biased region" description="Basic and acidic residues" evidence="1">
    <location>
        <begin position="133"/>
        <end position="144"/>
    </location>
</feature>
<comment type="caution">
    <text evidence="3">The sequence shown here is derived from an EMBL/GenBank/DDBJ whole genome shotgun (WGS) entry which is preliminary data.</text>
</comment>
<dbReference type="AlphaFoldDB" id="A0AAQ4D2B3"/>
<feature type="region of interest" description="Disordered" evidence="1">
    <location>
        <begin position="109"/>
        <end position="163"/>
    </location>
</feature>
<evidence type="ECO:0000313" key="3">
    <source>
        <dbReference type="EMBL" id="KAK8756603.1"/>
    </source>
</evidence>
<organism evidence="3 4">
    <name type="scientific">Amblyomma americanum</name>
    <name type="common">Lone star tick</name>
    <dbReference type="NCBI Taxonomy" id="6943"/>
    <lineage>
        <taxon>Eukaryota</taxon>
        <taxon>Metazoa</taxon>
        <taxon>Ecdysozoa</taxon>
        <taxon>Arthropoda</taxon>
        <taxon>Chelicerata</taxon>
        <taxon>Arachnida</taxon>
        <taxon>Acari</taxon>
        <taxon>Parasitiformes</taxon>
        <taxon>Ixodida</taxon>
        <taxon>Ixodoidea</taxon>
        <taxon>Ixodidae</taxon>
        <taxon>Amblyomminae</taxon>
        <taxon>Amblyomma</taxon>
    </lineage>
</organism>
<evidence type="ECO:0000313" key="4">
    <source>
        <dbReference type="Proteomes" id="UP001321473"/>
    </source>
</evidence>
<dbReference type="Proteomes" id="UP001321473">
    <property type="component" value="Unassembled WGS sequence"/>
</dbReference>
<name>A0AAQ4D2B3_AMBAM</name>
<keyword evidence="2" id="KW-0472">Membrane</keyword>
<feature type="region of interest" description="Disordered" evidence="1">
    <location>
        <begin position="1"/>
        <end position="39"/>
    </location>
</feature>
<gene>
    <name evidence="3" type="ORF">V5799_000699</name>
</gene>
<evidence type="ECO:0000256" key="1">
    <source>
        <dbReference type="SAM" id="MobiDB-lite"/>
    </source>
</evidence>
<protein>
    <submittedName>
        <fullName evidence="3">Uncharacterized protein</fullName>
    </submittedName>
</protein>
<proteinExistence type="predicted"/>
<keyword evidence="2" id="KW-0812">Transmembrane</keyword>
<feature type="compositionally biased region" description="Gly residues" evidence="1">
    <location>
        <begin position="27"/>
        <end position="36"/>
    </location>
</feature>
<evidence type="ECO:0000256" key="2">
    <source>
        <dbReference type="SAM" id="Phobius"/>
    </source>
</evidence>
<keyword evidence="4" id="KW-1185">Reference proteome</keyword>
<dbReference type="EMBL" id="JARKHS020036118">
    <property type="protein sequence ID" value="KAK8756603.1"/>
    <property type="molecule type" value="Genomic_DNA"/>
</dbReference>
<feature type="transmembrane region" description="Helical" evidence="2">
    <location>
        <begin position="75"/>
        <end position="98"/>
    </location>
</feature>
<accession>A0AAQ4D2B3</accession>
<sequence>MASEQLRGSAKSSRQPSSRHSRDKGIGTPGSVGGSGVVTPVQAPLGSSGLCSRSPSLSFVLDEMQREQTRDKRRVIIGSVLTFGSVLLVLVVLIVWLLSSPPYKQPTTLRAKEYKEAPPRSVERPNASSLGVGRDDDGSWEFRSRAGPHASTSRLGGAAVGKM</sequence>
<reference evidence="3 4" key="1">
    <citation type="journal article" date="2023" name="Arcadia Sci">
        <title>De novo assembly of a long-read Amblyomma americanum tick genome.</title>
        <authorList>
            <person name="Chou S."/>
            <person name="Poskanzer K.E."/>
            <person name="Rollins M."/>
            <person name="Thuy-Boun P.S."/>
        </authorList>
    </citation>
    <scope>NUCLEOTIDE SEQUENCE [LARGE SCALE GENOMIC DNA]</scope>
    <source>
        <strain evidence="3">F_SG_1</strain>
        <tissue evidence="3">Salivary glands</tissue>
    </source>
</reference>